<gene>
    <name evidence="6" type="ORF">KDY119_02255</name>
</gene>
<evidence type="ECO:0000256" key="4">
    <source>
        <dbReference type="PROSITE-ProRule" id="PRU00335"/>
    </source>
</evidence>
<dbReference type="OrthoDB" id="956698at2"/>
<dbReference type="GO" id="GO:0003700">
    <property type="term" value="F:DNA-binding transcription factor activity"/>
    <property type="evidence" value="ECO:0007669"/>
    <property type="project" value="TreeGrafter"/>
</dbReference>
<dbReference type="Gene3D" id="1.10.357.10">
    <property type="entry name" value="Tetracycline Repressor, domain 2"/>
    <property type="match status" value="1"/>
</dbReference>
<evidence type="ECO:0000256" key="2">
    <source>
        <dbReference type="ARBA" id="ARBA00023125"/>
    </source>
</evidence>
<dbReference type="EMBL" id="CP045529">
    <property type="protein sequence ID" value="QFU98736.1"/>
    <property type="molecule type" value="Genomic_DNA"/>
</dbReference>
<dbReference type="PROSITE" id="PS50977">
    <property type="entry name" value="HTH_TETR_2"/>
    <property type="match status" value="1"/>
</dbReference>
<dbReference type="PRINTS" id="PR00455">
    <property type="entry name" value="HTHTETR"/>
</dbReference>
<evidence type="ECO:0000259" key="5">
    <source>
        <dbReference type="PROSITE" id="PS50977"/>
    </source>
</evidence>
<evidence type="ECO:0000313" key="6">
    <source>
        <dbReference type="EMBL" id="QFU98736.1"/>
    </source>
</evidence>
<name>A0A5P9QBX1_9MICO</name>
<dbReference type="PANTHER" id="PTHR30055:SF238">
    <property type="entry name" value="MYCOFACTOCIN BIOSYNTHESIS TRANSCRIPTIONAL REGULATOR MFTR-RELATED"/>
    <property type="match status" value="1"/>
</dbReference>
<keyword evidence="2 4" id="KW-0238">DNA-binding</keyword>
<proteinExistence type="predicted"/>
<evidence type="ECO:0000256" key="3">
    <source>
        <dbReference type="ARBA" id="ARBA00023163"/>
    </source>
</evidence>
<dbReference type="RefSeq" id="WP_036949586.1">
    <property type="nucleotide sequence ID" value="NZ_BAABIH010000017.1"/>
</dbReference>
<dbReference type="GO" id="GO:0000976">
    <property type="term" value="F:transcription cis-regulatory region binding"/>
    <property type="evidence" value="ECO:0007669"/>
    <property type="project" value="TreeGrafter"/>
</dbReference>
<dbReference type="Proteomes" id="UP000326702">
    <property type="component" value="Chromosome"/>
</dbReference>
<accession>A0A5P9QBX1</accession>
<dbReference type="AlphaFoldDB" id="A0A5P9QBX1"/>
<evidence type="ECO:0000256" key="1">
    <source>
        <dbReference type="ARBA" id="ARBA00023015"/>
    </source>
</evidence>
<feature type="domain" description="HTH tetR-type" evidence="5">
    <location>
        <begin position="6"/>
        <end position="66"/>
    </location>
</feature>
<reference evidence="6 7" key="1">
    <citation type="submission" date="2019-10" db="EMBL/GenBank/DDBJ databases">
        <title>Genome sequence of Luteimicrobium xylanilyticum HY-24.</title>
        <authorList>
            <person name="Kim D.Y."/>
            <person name="Park H.-Y."/>
        </authorList>
    </citation>
    <scope>NUCLEOTIDE SEQUENCE [LARGE SCALE GENOMIC DNA]</scope>
    <source>
        <strain evidence="6 7">HY-24</strain>
    </source>
</reference>
<protein>
    <recommendedName>
        <fullName evidence="5">HTH tetR-type domain-containing protein</fullName>
    </recommendedName>
</protein>
<dbReference type="InterPro" id="IPR009057">
    <property type="entry name" value="Homeodomain-like_sf"/>
</dbReference>
<keyword evidence="1" id="KW-0805">Transcription regulation</keyword>
<dbReference type="PANTHER" id="PTHR30055">
    <property type="entry name" value="HTH-TYPE TRANSCRIPTIONAL REGULATOR RUTR"/>
    <property type="match status" value="1"/>
</dbReference>
<sequence>MARWQPDAGERLRVAALDLFEERGFDQTSVAQIAQRAELTERTFYRHYADKREVLFQGQEQLNDALAAGVAEAPELGPLAVADEVLVRAASFFDDERRPFSRRRQQVIDANPELVERERAKMAHLTDAVAAGFRARGVPDVRAAVAAGTVVSAFQVTFELWVAPAETRDFTVLGRAVVGELRAALSADAAL</sequence>
<keyword evidence="7" id="KW-1185">Reference proteome</keyword>
<organism evidence="6 7">
    <name type="scientific">Luteimicrobium xylanilyticum</name>
    <dbReference type="NCBI Taxonomy" id="1133546"/>
    <lineage>
        <taxon>Bacteria</taxon>
        <taxon>Bacillati</taxon>
        <taxon>Actinomycetota</taxon>
        <taxon>Actinomycetes</taxon>
        <taxon>Micrococcales</taxon>
        <taxon>Luteimicrobium</taxon>
    </lineage>
</organism>
<dbReference type="InterPro" id="IPR050109">
    <property type="entry name" value="HTH-type_TetR-like_transc_reg"/>
</dbReference>
<keyword evidence="3" id="KW-0804">Transcription</keyword>
<dbReference type="KEGG" id="lxl:KDY119_02255"/>
<dbReference type="SUPFAM" id="SSF46689">
    <property type="entry name" value="Homeodomain-like"/>
    <property type="match status" value="1"/>
</dbReference>
<dbReference type="Pfam" id="PF00440">
    <property type="entry name" value="TetR_N"/>
    <property type="match status" value="1"/>
</dbReference>
<evidence type="ECO:0000313" key="7">
    <source>
        <dbReference type="Proteomes" id="UP000326702"/>
    </source>
</evidence>
<feature type="DNA-binding region" description="H-T-H motif" evidence="4">
    <location>
        <begin position="29"/>
        <end position="48"/>
    </location>
</feature>
<dbReference type="InterPro" id="IPR001647">
    <property type="entry name" value="HTH_TetR"/>
</dbReference>